<dbReference type="EMBL" id="JAJGCB010000001">
    <property type="protein sequence ID" value="KAJ8995425.1"/>
    <property type="molecule type" value="Genomic_DNA"/>
</dbReference>
<evidence type="ECO:0000313" key="2">
    <source>
        <dbReference type="Proteomes" id="UP001161757"/>
    </source>
</evidence>
<dbReference type="AlphaFoldDB" id="A0AAN6F4F3"/>
<protein>
    <submittedName>
        <fullName evidence="1">Uncharacterized protein</fullName>
    </submittedName>
</protein>
<gene>
    <name evidence="1" type="ORF">HRR80_000199</name>
</gene>
<sequence>MNYSEKATTAYYDDDSASLSETATLDSITLEKADAVEETPDTLDDLQISVPLSSLLRFTSDPERQASNLIIHNPTDRFICLTSGNFIYPAASFRDITNLMQDMDDDAVADNPKYRCACYIRVLNISSWRFAKFFLKSKGVRLHVFPPGCTRSVILKPPPPSESRRSASNFDKLPFLERKLYDVELYRDFNMADWKDGKVLEWIADETKEDVSRYGF</sequence>
<name>A0AAN6F4F3_EXODE</name>
<proteinExistence type="predicted"/>
<dbReference type="Proteomes" id="UP001161757">
    <property type="component" value="Unassembled WGS sequence"/>
</dbReference>
<evidence type="ECO:0000313" key="1">
    <source>
        <dbReference type="EMBL" id="KAJ8995425.1"/>
    </source>
</evidence>
<accession>A0AAN6F4F3</accession>
<organism evidence="1 2">
    <name type="scientific">Exophiala dermatitidis</name>
    <name type="common">Black yeast-like fungus</name>
    <name type="synonym">Wangiella dermatitidis</name>
    <dbReference type="NCBI Taxonomy" id="5970"/>
    <lineage>
        <taxon>Eukaryota</taxon>
        <taxon>Fungi</taxon>
        <taxon>Dikarya</taxon>
        <taxon>Ascomycota</taxon>
        <taxon>Pezizomycotina</taxon>
        <taxon>Eurotiomycetes</taxon>
        <taxon>Chaetothyriomycetidae</taxon>
        <taxon>Chaetothyriales</taxon>
        <taxon>Herpotrichiellaceae</taxon>
        <taxon>Exophiala</taxon>
    </lineage>
</organism>
<reference evidence="1" key="1">
    <citation type="submission" date="2023-01" db="EMBL/GenBank/DDBJ databases">
        <title>Exophiala dermititidis isolated from Cystic Fibrosis Patient.</title>
        <authorList>
            <person name="Kurbessoian T."/>
            <person name="Crocker A."/>
            <person name="Murante D."/>
            <person name="Hogan D.A."/>
            <person name="Stajich J.E."/>
        </authorList>
    </citation>
    <scope>NUCLEOTIDE SEQUENCE</scope>
    <source>
        <strain evidence="1">Ex8</strain>
    </source>
</reference>
<comment type="caution">
    <text evidence="1">The sequence shown here is derived from an EMBL/GenBank/DDBJ whole genome shotgun (WGS) entry which is preliminary data.</text>
</comment>